<name>A0AA92UBX1_9BACT</name>
<dbReference type="AlphaFoldDB" id="A0AA92UBX1"/>
<organism evidence="1 2">
    <name type="scientific">Segatella copri</name>
    <dbReference type="NCBI Taxonomy" id="165179"/>
    <lineage>
        <taxon>Bacteria</taxon>
        <taxon>Pseudomonadati</taxon>
        <taxon>Bacteroidota</taxon>
        <taxon>Bacteroidia</taxon>
        <taxon>Bacteroidales</taxon>
        <taxon>Prevotellaceae</taxon>
        <taxon>Segatella</taxon>
    </lineage>
</organism>
<gene>
    <name evidence="1" type="ORF">DWV53_00390</name>
</gene>
<dbReference type="Gene3D" id="3.40.50.1820">
    <property type="entry name" value="alpha/beta hydrolase"/>
    <property type="match status" value="1"/>
</dbReference>
<dbReference type="EMBL" id="QSAV01000001">
    <property type="protein sequence ID" value="RGW83078.1"/>
    <property type="molecule type" value="Genomic_DNA"/>
</dbReference>
<protein>
    <recommendedName>
        <fullName evidence="3">Feruloyl esterase</fullName>
    </recommendedName>
</protein>
<evidence type="ECO:0000313" key="1">
    <source>
        <dbReference type="EMBL" id="RGW83078.1"/>
    </source>
</evidence>
<sequence>MVPIMHIHGTGDDVFKYTGDPHHMAGGYPSIEEYVKKWAAYEGCDASNPQVIRPYPAGRKTANDTRTIYNNVNDDVEVNLISIDGKGHWHSNEPNGVNSTRELWNFFKRHQLNQASVPVENLDLEVYSPVPIGYLPVCIWWIYG</sequence>
<comment type="caution">
    <text evidence="1">The sequence shown here is derived from an EMBL/GenBank/DDBJ whole genome shotgun (WGS) entry which is preliminary data.</text>
</comment>
<dbReference type="SUPFAM" id="SSF53474">
    <property type="entry name" value="alpha/beta-Hydrolases"/>
    <property type="match status" value="1"/>
</dbReference>
<accession>A0AA92UBX1</accession>
<dbReference type="InterPro" id="IPR029058">
    <property type="entry name" value="AB_hydrolase_fold"/>
</dbReference>
<reference evidence="1 2" key="1">
    <citation type="submission" date="2018-08" db="EMBL/GenBank/DDBJ databases">
        <title>A genome reference for cultivated species of the human gut microbiota.</title>
        <authorList>
            <person name="Zou Y."/>
            <person name="Xue W."/>
            <person name="Luo G."/>
        </authorList>
    </citation>
    <scope>NUCLEOTIDE SEQUENCE [LARGE SCALE GENOMIC DNA]</scope>
    <source>
        <strain evidence="1 2">AF10-17</strain>
    </source>
</reference>
<dbReference type="Proteomes" id="UP000285776">
    <property type="component" value="Unassembled WGS sequence"/>
</dbReference>
<proteinExistence type="predicted"/>
<evidence type="ECO:0008006" key="3">
    <source>
        <dbReference type="Google" id="ProtNLM"/>
    </source>
</evidence>
<evidence type="ECO:0000313" key="2">
    <source>
        <dbReference type="Proteomes" id="UP000285776"/>
    </source>
</evidence>